<comment type="caution">
    <text evidence="10">The sequence shown here is derived from an EMBL/GenBank/DDBJ whole genome shotgun (WGS) entry which is preliminary data.</text>
</comment>
<evidence type="ECO:0000256" key="4">
    <source>
        <dbReference type="ARBA" id="ARBA00022989"/>
    </source>
</evidence>
<evidence type="ECO:0000259" key="9">
    <source>
        <dbReference type="PROSITE" id="PS50922"/>
    </source>
</evidence>
<feature type="transmembrane region" description="Helical" evidence="8">
    <location>
        <begin position="129"/>
        <end position="149"/>
    </location>
</feature>
<evidence type="ECO:0000256" key="3">
    <source>
        <dbReference type="ARBA" id="ARBA00022692"/>
    </source>
</evidence>
<dbReference type="OrthoDB" id="537032at2759"/>
<dbReference type="EMBL" id="QGMK01001562">
    <property type="protein sequence ID" value="TVY67442.1"/>
    <property type="molecule type" value="Genomic_DNA"/>
</dbReference>
<feature type="transmembrane region" description="Helical" evidence="8">
    <location>
        <begin position="216"/>
        <end position="234"/>
    </location>
</feature>
<dbReference type="PROSITE" id="PS50922">
    <property type="entry name" value="TLC"/>
    <property type="match status" value="1"/>
</dbReference>
<evidence type="ECO:0000256" key="7">
    <source>
        <dbReference type="SAM" id="MobiDB-lite"/>
    </source>
</evidence>
<name>A0A8T9BWE5_9HELO</name>
<feature type="compositionally biased region" description="Polar residues" evidence="7">
    <location>
        <begin position="24"/>
        <end position="34"/>
    </location>
</feature>
<feature type="domain" description="TLC" evidence="9">
    <location>
        <begin position="177"/>
        <end position="405"/>
    </location>
</feature>
<comment type="similarity">
    <text evidence="2">Belongs to the sphingosine N-acyltransferase family.</text>
</comment>
<feature type="transmembrane region" description="Helical" evidence="8">
    <location>
        <begin position="170"/>
        <end position="191"/>
    </location>
</feature>
<evidence type="ECO:0000256" key="5">
    <source>
        <dbReference type="ARBA" id="ARBA00023136"/>
    </source>
</evidence>
<evidence type="ECO:0000256" key="1">
    <source>
        <dbReference type="ARBA" id="ARBA00004141"/>
    </source>
</evidence>
<proteinExistence type="inferred from homology"/>
<gene>
    <name evidence="10" type="primary">FUM18_1</name>
    <name evidence="10" type="ORF">LSUE1_G006913</name>
</gene>
<keyword evidence="5 6" id="KW-0472">Membrane</keyword>
<dbReference type="PANTHER" id="PTHR12560">
    <property type="entry name" value="LONGEVITY ASSURANCE FACTOR 1 LAG1"/>
    <property type="match status" value="1"/>
</dbReference>
<dbReference type="SMART" id="SM00724">
    <property type="entry name" value="TLC"/>
    <property type="match status" value="1"/>
</dbReference>
<feature type="compositionally biased region" description="Basic and acidic residues" evidence="7">
    <location>
        <begin position="10"/>
        <end position="19"/>
    </location>
</feature>
<organism evidence="10 11">
    <name type="scientific">Lachnellula suecica</name>
    <dbReference type="NCBI Taxonomy" id="602035"/>
    <lineage>
        <taxon>Eukaryota</taxon>
        <taxon>Fungi</taxon>
        <taxon>Dikarya</taxon>
        <taxon>Ascomycota</taxon>
        <taxon>Pezizomycotina</taxon>
        <taxon>Leotiomycetes</taxon>
        <taxon>Helotiales</taxon>
        <taxon>Lachnaceae</taxon>
        <taxon>Lachnellula</taxon>
    </lineage>
</organism>
<dbReference type="AlphaFoldDB" id="A0A8T9BWE5"/>
<evidence type="ECO:0000256" key="2">
    <source>
        <dbReference type="ARBA" id="ARBA00009808"/>
    </source>
</evidence>
<feature type="transmembrane region" description="Helical" evidence="8">
    <location>
        <begin position="376"/>
        <end position="397"/>
    </location>
</feature>
<dbReference type="GO" id="GO:0046513">
    <property type="term" value="P:ceramide biosynthetic process"/>
    <property type="evidence" value="ECO:0007669"/>
    <property type="project" value="InterPro"/>
</dbReference>
<feature type="transmembrane region" description="Helical" evidence="8">
    <location>
        <begin position="269"/>
        <end position="289"/>
    </location>
</feature>
<evidence type="ECO:0000313" key="10">
    <source>
        <dbReference type="EMBL" id="TVY67442.1"/>
    </source>
</evidence>
<evidence type="ECO:0000256" key="6">
    <source>
        <dbReference type="PROSITE-ProRule" id="PRU00205"/>
    </source>
</evidence>
<dbReference type="GO" id="GO:0050291">
    <property type="term" value="F:sphingosine N-acyltransferase activity"/>
    <property type="evidence" value="ECO:0007669"/>
    <property type="project" value="InterPro"/>
</dbReference>
<dbReference type="PANTHER" id="PTHR12560:SF0">
    <property type="entry name" value="LD18904P"/>
    <property type="match status" value="1"/>
</dbReference>
<feature type="compositionally biased region" description="Basic and acidic residues" evidence="7">
    <location>
        <begin position="36"/>
        <end position="47"/>
    </location>
</feature>
<dbReference type="InterPro" id="IPR016439">
    <property type="entry name" value="Lag1/Lac1-like"/>
</dbReference>
<evidence type="ECO:0000256" key="8">
    <source>
        <dbReference type="SAM" id="Phobius"/>
    </source>
</evidence>
<feature type="transmembrane region" description="Helical" evidence="8">
    <location>
        <begin position="246"/>
        <end position="263"/>
    </location>
</feature>
<feature type="region of interest" description="Disordered" evidence="7">
    <location>
        <begin position="1"/>
        <end position="47"/>
    </location>
</feature>
<evidence type="ECO:0000313" key="11">
    <source>
        <dbReference type="Proteomes" id="UP000469558"/>
    </source>
</evidence>
<dbReference type="Proteomes" id="UP000469558">
    <property type="component" value="Unassembled WGS sequence"/>
</dbReference>
<dbReference type="Pfam" id="PF03798">
    <property type="entry name" value="TRAM_LAG1_CLN8"/>
    <property type="match status" value="1"/>
</dbReference>
<keyword evidence="3 6" id="KW-0812">Transmembrane</keyword>
<keyword evidence="4 8" id="KW-1133">Transmembrane helix</keyword>
<accession>A0A8T9BWE5</accession>
<keyword evidence="11" id="KW-1185">Reference proteome</keyword>
<reference evidence="10 11" key="1">
    <citation type="submission" date="2018-05" db="EMBL/GenBank/DDBJ databases">
        <title>Genome sequencing and assembly of the regulated plant pathogen Lachnellula willkommii and related sister species for the development of diagnostic species identification markers.</title>
        <authorList>
            <person name="Giroux E."/>
            <person name="Bilodeau G."/>
        </authorList>
    </citation>
    <scope>NUCLEOTIDE SEQUENCE [LARGE SCALE GENOMIC DNA]</scope>
    <source>
        <strain evidence="10 11">CBS 268.59</strain>
    </source>
</reference>
<comment type="subcellular location">
    <subcellularLocation>
        <location evidence="1">Membrane</location>
        <topology evidence="1">Multi-pass membrane protein</topology>
    </subcellularLocation>
</comment>
<dbReference type="GO" id="GO:0016020">
    <property type="term" value="C:membrane"/>
    <property type="evidence" value="ECO:0007669"/>
    <property type="project" value="UniProtKB-SubCell"/>
</dbReference>
<dbReference type="InterPro" id="IPR006634">
    <property type="entry name" value="TLC-dom"/>
</dbReference>
<sequence>MNGGAFRPTTPDRKIETALKSEWGYSNGSANGTPGSEEKNGRARDVSLRAPPVLSHRKAKRKDDGPLEIFCSWIVEHQIGLSVNLLMLLTLTHMCFPRARRHTRKFFELSYYNPSTGEYCAGWNDAWMVSFWIVVVTGLRAAVMDYILMPFARRGGVKTARDQTRFAEQAWLLTYYCVFWPLGMRELQYILVTSDYWMNLRNLWTNWPNREMEGLAKWYILVQYAFWLQQIMVIHIEERRKDHWQMFTHHIVTTLLIFTSYGYHQTKVANVILCLMDVVDILLAIAKCLKYLGYTSICDIMFGVFMLSWVAARHVLYLTICYSVYAHIPTTIAYGCYSGRKGAIVGPFEAPDRFAHLFKPFQDPEGTVCWNDQIKWGFLSALLFLQGITLMWFAMIVKVAVRVLQGGDADDVRSDDEGDVEDELDVPSPALLEKEPAYYTEEVGAESISINLKGRPATATRYKKSASTSSGVDRKELLGRIGCDKGT</sequence>
<protein>
    <submittedName>
        <fullName evidence="10">Sphingosine N-acyltransferase-like protein FUM18</fullName>
    </submittedName>
</protein>